<sequence>MAIINYWGRGNSLNCLENIPEVFMKAEIYYSKNTVGCNVGGEIFIHPELYKCPELYHAVVSHEKKHSAGLNSHDIAIDVFNDDLKECKKEFYVFMLKHPRTMLGYLPVTKIGKTWAFDLQMFVAWILILGIGYFVGSNL</sequence>
<accession>A0A0F9TQQ8</accession>
<comment type="caution">
    <text evidence="2">The sequence shown here is derived from an EMBL/GenBank/DDBJ whole genome shotgun (WGS) entry which is preliminary data.</text>
</comment>
<evidence type="ECO:0000313" key="2">
    <source>
        <dbReference type="EMBL" id="KKN51436.1"/>
    </source>
</evidence>
<protein>
    <recommendedName>
        <fullName evidence="3">Peptidase M48 domain-containing protein</fullName>
    </recommendedName>
</protein>
<name>A0A0F9TQQ8_9ZZZZ</name>
<feature type="transmembrane region" description="Helical" evidence="1">
    <location>
        <begin position="115"/>
        <end position="136"/>
    </location>
</feature>
<gene>
    <name evidence="2" type="ORF">LCGC14_0622520</name>
</gene>
<keyword evidence="1" id="KW-0812">Transmembrane</keyword>
<keyword evidence="1" id="KW-1133">Transmembrane helix</keyword>
<keyword evidence="1" id="KW-0472">Membrane</keyword>
<evidence type="ECO:0008006" key="3">
    <source>
        <dbReference type="Google" id="ProtNLM"/>
    </source>
</evidence>
<dbReference type="EMBL" id="LAZR01001063">
    <property type="protein sequence ID" value="KKN51436.1"/>
    <property type="molecule type" value="Genomic_DNA"/>
</dbReference>
<proteinExistence type="predicted"/>
<dbReference type="AlphaFoldDB" id="A0A0F9TQQ8"/>
<organism evidence="2">
    <name type="scientific">marine sediment metagenome</name>
    <dbReference type="NCBI Taxonomy" id="412755"/>
    <lineage>
        <taxon>unclassified sequences</taxon>
        <taxon>metagenomes</taxon>
        <taxon>ecological metagenomes</taxon>
    </lineage>
</organism>
<evidence type="ECO:0000256" key="1">
    <source>
        <dbReference type="SAM" id="Phobius"/>
    </source>
</evidence>
<reference evidence="2" key="1">
    <citation type="journal article" date="2015" name="Nature">
        <title>Complex archaea that bridge the gap between prokaryotes and eukaryotes.</title>
        <authorList>
            <person name="Spang A."/>
            <person name="Saw J.H."/>
            <person name="Jorgensen S.L."/>
            <person name="Zaremba-Niedzwiedzka K."/>
            <person name="Martijn J."/>
            <person name="Lind A.E."/>
            <person name="van Eijk R."/>
            <person name="Schleper C."/>
            <person name="Guy L."/>
            <person name="Ettema T.J."/>
        </authorList>
    </citation>
    <scope>NUCLEOTIDE SEQUENCE</scope>
</reference>